<evidence type="ECO:0000313" key="2">
    <source>
        <dbReference type="EMBL" id="AJQ94341.1"/>
    </source>
</evidence>
<dbReference type="AlphaFoldDB" id="A0A0C5VJA0"/>
<organism evidence="2 3">
    <name type="scientific">Gynuella sunshinyii YC6258</name>
    <dbReference type="NCBI Taxonomy" id="1445510"/>
    <lineage>
        <taxon>Bacteria</taxon>
        <taxon>Pseudomonadati</taxon>
        <taxon>Pseudomonadota</taxon>
        <taxon>Gammaproteobacteria</taxon>
        <taxon>Oceanospirillales</taxon>
        <taxon>Saccharospirillaceae</taxon>
        <taxon>Gynuella</taxon>
    </lineage>
</organism>
<feature type="transmembrane region" description="Helical" evidence="1">
    <location>
        <begin position="6"/>
        <end position="29"/>
    </location>
</feature>
<reference evidence="2 3" key="1">
    <citation type="submission" date="2014-01" db="EMBL/GenBank/DDBJ databases">
        <title>Full genme sequencing of cellulolytic bacterium Gynuella sunshinyii YC6258T gen. nov., sp. nov.</title>
        <authorList>
            <person name="Khan H."/>
            <person name="Chung E.J."/>
            <person name="Chung Y.R."/>
        </authorList>
    </citation>
    <scope>NUCLEOTIDE SEQUENCE [LARGE SCALE GENOMIC DNA]</scope>
    <source>
        <strain evidence="2 3">YC6258</strain>
    </source>
</reference>
<name>A0A0C5VJA0_9GAMM</name>
<accession>A0A0C5VJA0</accession>
<keyword evidence="1" id="KW-1133">Transmembrane helix</keyword>
<protein>
    <submittedName>
        <fullName evidence="2">Uncharacterized protein</fullName>
    </submittedName>
</protein>
<proteinExistence type="predicted"/>
<keyword evidence="1" id="KW-0812">Transmembrane</keyword>
<keyword evidence="3" id="KW-1185">Reference proteome</keyword>
<feature type="transmembrane region" description="Helical" evidence="1">
    <location>
        <begin position="41"/>
        <end position="60"/>
    </location>
</feature>
<sequence length="65" mass="7468">MFMARLILVSGFLIPGSLLWYFLDNFLLLSRVLAVFYHRSFLLVQVIHFSCFLTIVLLVSCAELG</sequence>
<gene>
    <name evidence="2" type="ORF">YC6258_02303</name>
</gene>
<keyword evidence="1" id="KW-0472">Membrane</keyword>
<evidence type="ECO:0000313" key="3">
    <source>
        <dbReference type="Proteomes" id="UP000032266"/>
    </source>
</evidence>
<dbReference type="Proteomes" id="UP000032266">
    <property type="component" value="Chromosome"/>
</dbReference>
<dbReference type="HOGENOM" id="CLU_2843709_0_0_6"/>
<dbReference type="KEGG" id="gsn:YC6258_02303"/>
<evidence type="ECO:0000256" key="1">
    <source>
        <dbReference type="SAM" id="Phobius"/>
    </source>
</evidence>
<dbReference type="EMBL" id="CP007142">
    <property type="protein sequence ID" value="AJQ94341.1"/>
    <property type="molecule type" value="Genomic_DNA"/>
</dbReference>